<proteinExistence type="predicted"/>
<organism evidence="4 5">
    <name type="scientific">Sarocladium strictum</name>
    <name type="common">Black bundle disease fungus</name>
    <name type="synonym">Acremonium strictum</name>
    <dbReference type="NCBI Taxonomy" id="5046"/>
    <lineage>
        <taxon>Eukaryota</taxon>
        <taxon>Fungi</taxon>
        <taxon>Dikarya</taxon>
        <taxon>Ascomycota</taxon>
        <taxon>Pezizomycotina</taxon>
        <taxon>Sordariomycetes</taxon>
        <taxon>Hypocreomycetidae</taxon>
        <taxon>Hypocreales</taxon>
        <taxon>Sarocladiaceae</taxon>
        <taxon>Sarocladium</taxon>
    </lineage>
</organism>
<feature type="compositionally biased region" description="Low complexity" evidence="1">
    <location>
        <begin position="257"/>
        <end position="268"/>
    </location>
</feature>
<comment type="caution">
    <text evidence="4">The sequence shown here is derived from an EMBL/GenBank/DDBJ whole genome shotgun (WGS) entry which is preliminary data.</text>
</comment>
<dbReference type="AlphaFoldDB" id="A0AA39GPY6"/>
<dbReference type="GO" id="GO:0005975">
    <property type="term" value="P:carbohydrate metabolic process"/>
    <property type="evidence" value="ECO:0007669"/>
    <property type="project" value="InterPro"/>
</dbReference>
<dbReference type="GO" id="GO:0009277">
    <property type="term" value="C:fungal-type cell wall"/>
    <property type="evidence" value="ECO:0007669"/>
    <property type="project" value="TreeGrafter"/>
</dbReference>
<name>A0AA39GPY6_SARSR</name>
<gene>
    <name evidence="4" type="ORF">NLU13_3540</name>
</gene>
<dbReference type="Gene3D" id="2.60.120.200">
    <property type="match status" value="1"/>
</dbReference>
<reference evidence="4" key="1">
    <citation type="submission" date="2022-10" db="EMBL/GenBank/DDBJ databases">
        <title>Determination and structural analysis of whole genome sequence of Sarocladium strictum F4-1.</title>
        <authorList>
            <person name="Hu L."/>
            <person name="Jiang Y."/>
        </authorList>
    </citation>
    <scope>NUCLEOTIDE SEQUENCE</scope>
    <source>
        <strain evidence="4">F4-1</strain>
    </source>
</reference>
<dbReference type="InterPro" id="IPR013320">
    <property type="entry name" value="ConA-like_dom_sf"/>
</dbReference>
<evidence type="ECO:0000256" key="1">
    <source>
        <dbReference type="SAM" id="MobiDB-lite"/>
    </source>
</evidence>
<dbReference type="GO" id="GO:0031505">
    <property type="term" value="P:fungal-type cell wall organization"/>
    <property type="evidence" value="ECO:0007669"/>
    <property type="project" value="TreeGrafter"/>
</dbReference>
<accession>A0AA39GPY6</accession>
<keyword evidence="5" id="KW-1185">Reference proteome</keyword>
<feature type="domain" description="GH16" evidence="3">
    <location>
        <begin position="25"/>
        <end position="223"/>
    </location>
</feature>
<evidence type="ECO:0000259" key="3">
    <source>
        <dbReference type="PROSITE" id="PS51762"/>
    </source>
</evidence>
<dbReference type="PROSITE" id="PS51762">
    <property type="entry name" value="GH16_2"/>
    <property type="match status" value="1"/>
</dbReference>
<dbReference type="InterPro" id="IPR000757">
    <property type="entry name" value="Beta-glucanase-like"/>
</dbReference>
<dbReference type="GO" id="GO:0016757">
    <property type="term" value="F:glycosyltransferase activity"/>
    <property type="evidence" value="ECO:0007669"/>
    <property type="project" value="TreeGrafter"/>
</dbReference>
<feature type="region of interest" description="Disordered" evidence="1">
    <location>
        <begin position="283"/>
        <end position="345"/>
    </location>
</feature>
<dbReference type="PANTHER" id="PTHR10963:SF68">
    <property type="entry name" value="GLYCOSIDASE CRH1-RELATED"/>
    <property type="match status" value="1"/>
</dbReference>
<feature type="compositionally biased region" description="Polar residues" evidence="1">
    <location>
        <begin position="322"/>
        <end position="345"/>
    </location>
</feature>
<dbReference type="PANTHER" id="PTHR10963">
    <property type="entry name" value="GLYCOSYL HYDROLASE-RELATED"/>
    <property type="match status" value="1"/>
</dbReference>
<sequence length="372" mass="39305">MLVHALAGLILPSLALAQTSTKCDPTKQTCPSDKGLNQASYNVDFTKGADSNFIMTYGDANYDSNGLSFTIDKPKQAPTMQSDFYFFFGSISAVAKAAKGTGIVSCLDWEWLGGDNGQVQTDYFGKGNTTAYNRGTTVNVNDVQNTWHNYTIEWTSSQTTWYIDGAPVRTLNFADAVGGTNYPQTPMRVKLGIWSASDTGAPGTIEWAGGNTDYSQAPFTMQVKSLSINNYNPAGSYSYSDKTGSWQSIKMSKDAPPDTSSSATASASDASAIQPTTIYAVNPVSSSSSSAPKSEHKTTAESSKSQPTTSAASQASKAAVSTGLQTVQTPDASSTKPAESSKPSNASIGSAMFKIDGQLLSAIFLAAIYQLF</sequence>
<evidence type="ECO:0000313" key="5">
    <source>
        <dbReference type="Proteomes" id="UP001175261"/>
    </source>
</evidence>
<dbReference type="InterPro" id="IPR050546">
    <property type="entry name" value="Glycosyl_Hydrlase_16"/>
</dbReference>
<dbReference type="Pfam" id="PF00722">
    <property type="entry name" value="Glyco_hydro_16"/>
    <property type="match status" value="1"/>
</dbReference>
<feature type="compositionally biased region" description="Low complexity" evidence="1">
    <location>
        <begin position="302"/>
        <end position="321"/>
    </location>
</feature>
<dbReference type="CDD" id="cd02183">
    <property type="entry name" value="GH16_fungal_CRH1_transglycosylase"/>
    <property type="match status" value="1"/>
</dbReference>
<keyword evidence="2" id="KW-0732">Signal</keyword>
<evidence type="ECO:0000256" key="2">
    <source>
        <dbReference type="SAM" id="SignalP"/>
    </source>
</evidence>
<feature type="signal peptide" evidence="2">
    <location>
        <begin position="1"/>
        <end position="17"/>
    </location>
</feature>
<feature type="chain" id="PRO_5041320165" description="GH16 domain-containing protein" evidence="2">
    <location>
        <begin position="18"/>
        <end position="372"/>
    </location>
</feature>
<dbReference type="EMBL" id="JAPDFR010000002">
    <property type="protein sequence ID" value="KAK0389967.1"/>
    <property type="molecule type" value="Genomic_DNA"/>
</dbReference>
<dbReference type="GO" id="GO:0004553">
    <property type="term" value="F:hydrolase activity, hydrolyzing O-glycosyl compounds"/>
    <property type="evidence" value="ECO:0007669"/>
    <property type="project" value="InterPro"/>
</dbReference>
<dbReference type="Proteomes" id="UP001175261">
    <property type="component" value="Unassembled WGS sequence"/>
</dbReference>
<protein>
    <recommendedName>
        <fullName evidence="3">GH16 domain-containing protein</fullName>
    </recommendedName>
</protein>
<feature type="region of interest" description="Disordered" evidence="1">
    <location>
        <begin position="248"/>
        <end position="268"/>
    </location>
</feature>
<dbReference type="SUPFAM" id="SSF49899">
    <property type="entry name" value="Concanavalin A-like lectins/glucanases"/>
    <property type="match status" value="1"/>
</dbReference>
<evidence type="ECO:0000313" key="4">
    <source>
        <dbReference type="EMBL" id="KAK0389967.1"/>
    </source>
</evidence>